<dbReference type="InterPro" id="IPR007515">
    <property type="entry name" value="Mss4"/>
</dbReference>
<name>A0A1X2IRP8_9FUNG</name>
<evidence type="ECO:0000256" key="2">
    <source>
        <dbReference type="ARBA" id="ARBA00022658"/>
    </source>
</evidence>
<accession>A0A1X2IRP8</accession>
<dbReference type="GO" id="GO:0006892">
    <property type="term" value="P:post-Golgi vesicle-mediated transport"/>
    <property type="evidence" value="ECO:0007669"/>
    <property type="project" value="TreeGrafter"/>
</dbReference>
<dbReference type="GO" id="GO:0005085">
    <property type="term" value="F:guanyl-nucleotide exchange factor activity"/>
    <property type="evidence" value="ECO:0007669"/>
    <property type="project" value="UniProtKB-KW"/>
</dbReference>
<dbReference type="FunFam" id="2.170.150.10:FF:000005">
    <property type="entry name" value="Guanine nucleotide exchange factor MSS4"/>
    <property type="match status" value="1"/>
</dbReference>
<keyword evidence="5" id="KW-1185">Reference proteome</keyword>
<keyword evidence="1" id="KW-0813">Transport</keyword>
<dbReference type="Gene3D" id="2.170.150.10">
    <property type="entry name" value="Metal Binding Protein, Guanine Nucleotide Exchange Factor, Chain A"/>
    <property type="match status" value="1"/>
</dbReference>
<dbReference type="InterPro" id="IPR011323">
    <property type="entry name" value="Mss4/transl-control_tumour"/>
</dbReference>
<proteinExistence type="predicted"/>
<dbReference type="GO" id="GO:0016020">
    <property type="term" value="C:membrane"/>
    <property type="evidence" value="ECO:0007669"/>
    <property type="project" value="TreeGrafter"/>
</dbReference>
<evidence type="ECO:0000256" key="3">
    <source>
        <dbReference type="ARBA" id="ARBA00022927"/>
    </source>
</evidence>
<dbReference type="AlphaFoldDB" id="A0A1X2IRP8"/>
<sequence length="133" mass="14847">MALSFKATSIDAILDQDTNKNKADLLCPKSDCQCVILRKNTAVLVQRDGDKLSLPETSLPTDALIDQDKDKDEIQFWCLADMMDFDNVGFSKTIGTVKYLSCADCDLGPIGYHDTASAPKEYLVSIQRARYRF</sequence>
<dbReference type="STRING" id="90262.A0A1X2IRP8"/>
<evidence type="ECO:0000313" key="4">
    <source>
        <dbReference type="EMBL" id="ORZ21164.1"/>
    </source>
</evidence>
<evidence type="ECO:0000313" key="5">
    <source>
        <dbReference type="Proteomes" id="UP000193560"/>
    </source>
</evidence>
<dbReference type="EMBL" id="MCGE01000005">
    <property type="protein sequence ID" value="ORZ21164.1"/>
    <property type="molecule type" value="Genomic_DNA"/>
</dbReference>
<comment type="caution">
    <text evidence="4">The sequence shown here is derived from an EMBL/GenBank/DDBJ whole genome shotgun (WGS) entry which is preliminary data.</text>
</comment>
<keyword evidence="2" id="KW-0344">Guanine-nucleotide releasing factor</keyword>
<dbReference type="OrthoDB" id="30840at2759"/>
<dbReference type="SUPFAM" id="SSF51316">
    <property type="entry name" value="Mss4-like"/>
    <property type="match status" value="1"/>
</dbReference>
<dbReference type="PROSITE" id="PS51796">
    <property type="entry name" value="MSS4"/>
    <property type="match status" value="1"/>
</dbReference>
<evidence type="ECO:0000256" key="1">
    <source>
        <dbReference type="ARBA" id="ARBA00022448"/>
    </source>
</evidence>
<organism evidence="4 5">
    <name type="scientific">Absidia repens</name>
    <dbReference type="NCBI Taxonomy" id="90262"/>
    <lineage>
        <taxon>Eukaryota</taxon>
        <taxon>Fungi</taxon>
        <taxon>Fungi incertae sedis</taxon>
        <taxon>Mucoromycota</taxon>
        <taxon>Mucoromycotina</taxon>
        <taxon>Mucoromycetes</taxon>
        <taxon>Mucorales</taxon>
        <taxon>Cunninghamellaceae</taxon>
        <taxon>Absidia</taxon>
    </lineage>
</organism>
<dbReference type="GO" id="GO:0015031">
    <property type="term" value="P:protein transport"/>
    <property type="evidence" value="ECO:0007669"/>
    <property type="project" value="UniProtKB-KW"/>
</dbReference>
<gene>
    <name evidence="4" type="ORF">BCR42DRAFT_406958</name>
</gene>
<dbReference type="InterPro" id="IPR011057">
    <property type="entry name" value="Mss4-like_sf"/>
</dbReference>
<dbReference type="Proteomes" id="UP000193560">
    <property type="component" value="Unassembled WGS sequence"/>
</dbReference>
<reference evidence="4 5" key="1">
    <citation type="submission" date="2016-07" db="EMBL/GenBank/DDBJ databases">
        <title>Pervasive Adenine N6-methylation of Active Genes in Fungi.</title>
        <authorList>
            <consortium name="DOE Joint Genome Institute"/>
            <person name="Mondo S.J."/>
            <person name="Dannebaum R.O."/>
            <person name="Kuo R.C."/>
            <person name="Labutti K."/>
            <person name="Haridas S."/>
            <person name="Kuo A."/>
            <person name="Salamov A."/>
            <person name="Ahrendt S.R."/>
            <person name="Lipzen A."/>
            <person name="Sullivan W."/>
            <person name="Andreopoulos W.B."/>
            <person name="Clum A."/>
            <person name="Lindquist E."/>
            <person name="Daum C."/>
            <person name="Ramamoorthy G.K."/>
            <person name="Gryganskyi A."/>
            <person name="Culley D."/>
            <person name="Magnuson J.K."/>
            <person name="James T.Y."/>
            <person name="O'Malley M.A."/>
            <person name="Stajich J.E."/>
            <person name="Spatafora J.W."/>
            <person name="Visel A."/>
            <person name="Grigoriev I.V."/>
        </authorList>
    </citation>
    <scope>NUCLEOTIDE SEQUENCE [LARGE SCALE GENOMIC DNA]</scope>
    <source>
        <strain evidence="4 5">NRRL 1336</strain>
    </source>
</reference>
<dbReference type="PANTHER" id="PTHR13276:SF0">
    <property type="entry name" value="GUANINE NUCLEOTIDE EXCHANGE FACTOR MSS4"/>
    <property type="match status" value="1"/>
</dbReference>
<keyword evidence="3" id="KW-0653">Protein transport</keyword>
<dbReference type="GO" id="GO:0008270">
    <property type="term" value="F:zinc ion binding"/>
    <property type="evidence" value="ECO:0007669"/>
    <property type="project" value="TreeGrafter"/>
</dbReference>
<dbReference type="PANTHER" id="PTHR13276">
    <property type="entry name" value="GUANINE NUCLEOTIDE EXCHANGE FACTOR MSS4"/>
    <property type="match status" value="1"/>
</dbReference>
<protein>
    <submittedName>
        <fullName evidence="4">Mss4-like protein</fullName>
    </submittedName>
</protein>
<dbReference type="GO" id="GO:0005829">
    <property type="term" value="C:cytosol"/>
    <property type="evidence" value="ECO:0007669"/>
    <property type="project" value="TreeGrafter"/>
</dbReference>
<dbReference type="Pfam" id="PF04421">
    <property type="entry name" value="Mss4"/>
    <property type="match status" value="1"/>
</dbReference>
<dbReference type="GO" id="GO:0007264">
    <property type="term" value="P:small GTPase-mediated signal transduction"/>
    <property type="evidence" value="ECO:0007669"/>
    <property type="project" value="InterPro"/>
</dbReference>